<dbReference type="EMBL" id="JARJCW010000084">
    <property type="protein sequence ID" value="KAJ7196394.1"/>
    <property type="molecule type" value="Genomic_DNA"/>
</dbReference>
<feature type="compositionally biased region" description="Acidic residues" evidence="1">
    <location>
        <begin position="97"/>
        <end position="106"/>
    </location>
</feature>
<feature type="region of interest" description="Disordered" evidence="1">
    <location>
        <begin position="96"/>
        <end position="121"/>
    </location>
</feature>
<dbReference type="PANTHER" id="PTHR35871:SF1">
    <property type="entry name" value="CXC1-LIKE CYSTEINE CLUSTER ASSOCIATED WITH KDZ TRANSPOSASES DOMAIN-CONTAINING PROTEIN"/>
    <property type="match status" value="1"/>
</dbReference>
<dbReference type="PANTHER" id="PTHR35871">
    <property type="entry name" value="EXPRESSED PROTEIN"/>
    <property type="match status" value="1"/>
</dbReference>
<gene>
    <name evidence="2" type="ORF">GGX14DRAFT_403342</name>
</gene>
<evidence type="ECO:0000256" key="1">
    <source>
        <dbReference type="SAM" id="MobiDB-lite"/>
    </source>
</evidence>
<dbReference type="AlphaFoldDB" id="A0AAD6UY51"/>
<feature type="compositionally biased region" description="Pro residues" evidence="1">
    <location>
        <begin position="149"/>
        <end position="162"/>
    </location>
</feature>
<evidence type="ECO:0000313" key="2">
    <source>
        <dbReference type="EMBL" id="KAJ7196394.1"/>
    </source>
</evidence>
<dbReference type="GO" id="GO:0003676">
    <property type="term" value="F:nucleic acid binding"/>
    <property type="evidence" value="ECO:0007669"/>
    <property type="project" value="InterPro"/>
</dbReference>
<evidence type="ECO:0000313" key="3">
    <source>
        <dbReference type="Proteomes" id="UP001219525"/>
    </source>
</evidence>
<accession>A0AAD6UY51</accession>
<feature type="region of interest" description="Disordered" evidence="1">
    <location>
        <begin position="134"/>
        <end position="164"/>
    </location>
</feature>
<comment type="caution">
    <text evidence="2">The sequence shown here is derived from an EMBL/GenBank/DDBJ whole genome shotgun (WGS) entry which is preliminary data.</text>
</comment>
<sequence>MKIGAIPCDRTKRRHDLKARKTAAAHGGGLSRYFAATAAAPAAQPAAPIVMAAATDGVSMISLSDSDDEDPEENEAMGPFESLPASCARARHAWVEEAPDEDDEDAISVSPSERSRLDEDGLGDIDEILERIEREGSSGTYCSDDPTSSTPPPAPSVPPPPTSYSFVHGRPEFTRGDATFRPIELEPAPGARALPSPKEVNVAIEKLHEMLRPSRGANTRGYKHADINFVLKGRLELMLAFLRLYAADGYESWGKAADTIAKSAGHGSWTSRKIRKWTWDFLGDDTHLPVSQYGKFNESVLDDEDLSQEIHLHLQSLGQYISAQDVVNFVSSPEMKERLNLKKSISVRTAQRWMKRNEYRWQSEPHGMYKDGHEREDVVDYRQNVFLPRWAEFSQRTRRWKRAEPAAEGNEAGAEPKKKKTKRQLEEEKWEEWEAECEREFIGTPDGKVAVIWRHDESIFYAHDRRKIRWVHSSESAKPHAKGEGKSLMVIAFVSPDYGWVARLLFRPGKNRDGYYGRDDILAHATLMMDELDNDHPDEDHIFAYDNATTHTARAANALSALKMPVNTPGIDKDTDKQKNWFVKDENGKKIRMRDARFADGDPQPLYFPHGHRLAGVFKGMRVIINERRARGEPLPDPTKLLAQCTGFKFSTRSERFMDAYRKGLDGCQAAWAGKKYRGHRVLPKNILALFRRFSPQKQD</sequence>
<dbReference type="Proteomes" id="UP001219525">
    <property type="component" value="Unassembled WGS sequence"/>
</dbReference>
<keyword evidence="3" id="KW-1185">Reference proteome</keyword>
<organism evidence="2 3">
    <name type="scientific">Mycena pura</name>
    <dbReference type="NCBI Taxonomy" id="153505"/>
    <lineage>
        <taxon>Eukaryota</taxon>
        <taxon>Fungi</taxon>
        <taxon>Dikarya</taxon>
        <taxon>Basidiomycota</taxon>
        <taxon>Agaricomycotina</taxon>
        <taxon>Agaricomycetes</taxon>
        <taxon>Agaricomycetidae</taxon>
        <taxon>Agaricales</taxon>
        <taxon>Marasmiineae</taxon>
        <taxon>Mycenaceae</taxon>
        <taxon>Mycena</taxon>
    </lineage>
</organism>
<name>A0AAD6UY51_9AGAR</name>
<reference evidence="2" key="1">
    <citation type="submission" date="2023-03" db="EMBL/GenBank/DDBJ databases">
        <title>Massive genome expansion in bonnet fungi (Mycena s.s.) driven by repeated elements and novel gene families across ecological guilds.</title>
        <authorList>
            <consortium name="Lawrence Berkeley National Laboratory"/>
            <person name="Harder C.B."/>
            <person name="Miyauchi S."/>
            <person name="Viragh M."/>
            <person name="Kuo A."/>
            <person name="Thoen E."/>
            <person name="Andreopoulos B."/>
            <person name="Lu D."/>
            <person name="Skrede I."/>
            <person name="Drula E."/>
            <person name="Henrissat B."/>
            <person name="Morin E."/>
            <person name="Kohler A."/>
            <person name="Barry K."/>
            <person name="LaButti K."/>
            <person name="Morin E."/>
            <person name="Salamov A."/>
            <person name="Lipzen A."/>
            <person name="Mereny Z."/>
            <person name="Hegedus B."/>
            <person name="Baldrian P."/>
            <person name="Stursova M."/>
            <person name="Weitz H."/>
            <person name="Taylor A."/>
            <person name="Grigoriev I.V."/>
            <person name="Nagy L.G."/>
            <person name="Martin F."/>
            <person name="Kauserud H."/>
        </authorList>
    </citation>
    <scope>NUCLEOTIDE SEQUENCE</scope>
    <source>
        <strain evidence="2">9144</strain>
    </source>
</reference>
<dbReference type="InterPro" id="IPR036397">
    <property type="entry name" value="RNaseH_sf"/>
</dbReference>
<dbReference type="Gene3D" id="3.30.420.10">
    <property type="entry name" value="Ribonuclease H-like superfamily/Ribonuclease H"/>
    <property type="match status" value="1"/>
</dbReference>
<protein>
    <submittedName>
        <fullName evidence="2">Uncharacterized protein</fullName>
    </submittedName>
</protein>
<feature type="region of interest" description="Disordered" evidence="1">
    <location>
        <begin position="401"/>
        <end position="425"/>
    </location>
</feature>
<proteinExistence type="predicted"/>